<reference evidence="14 25" key="4">
    <citation type="journal article" date="2020" name="Nat. Commun.">
        <title>The structures of two archaeal type IV pili illuminate evolutionary relationships.</title>
        <authorList>
            <person name="Wang F."/>
            <person name="Baquero D.P."/>
            <person name="Su Z."/>
            <person name="Beltran L.C."/>
            <person name="Prangishvili D."/>
            <person name="Krupovic M."/>
            <person name="Egelman E.H."/>
        </authorList>
    </citation>
    <scope>NUCLEOTIDE SEQUENCE [LARGE SCALE GENOMIC DNA]</scope>
    <source>
        <strain evidence="14 25">POZ149</strain>
    </source>
</reference>
<keyword evidence="1" id="KW-0378">Hydrolase</keyword>
<dbReference type="Proteomes" id="UP000033057">
    <property type="component" value="Chromosome"/>
</dbReference>
<evidence type="ECO:0000313" key="10">
    <source>
        <dbReference type="EMBL" id="AZF75569.1"/>
    </source>
</evidence>
<dbReference type="KEGG" id="ssof:SULC_0884"/>
<dbReference type="EMBL" id="CP033239">
    <property type="protein sequence ID" value="AZF78177.1"/>
    <property type="molecule type" value="Genomic_DNA"/>
</dbReference>
<evidence type="ECO:0000256" key="1">
    <source>
        <dbReference type="PIRNR" id="PIRNR006615"/>
    </source>
</evidence>
<comment type="similarity">
    <text evidence="1">Belongs to the peptidase M32 family.</text>
</comment>
<comment type="function">
    <text evidence="1">Broad specificity carboxypetidase that releases amino acids sequentially from the C-terminus, including neutral, aromatic, polar and basic residues.</text>
</comment>
<keyword evidence="2" id="KW-0862">Zinc</keyword>
<dbReference type="EMBL" id="CP033238">
    <property type="protein sequence ID" value="AZF75569.1"/>
    <property type="molecule type" value="Genomic_DNA"/>
</dbReference>
<dbReference type="GO" id="GO:0004181">
    <property type="term" value="F:metallocarboxypeptidase activity"/>
    <property type="evidence" value="ECO:0007669"/>
    <property type="project" value="UniProtKB-UniRule"/>
</dbReference>
<dbReference type="EMBL" id="CP033237">
    <property type="protein sequence ID" value="AZF72945.1"/>
    <property type="molecule type" value="Genomic_DNA"/>
</dbReference>
<evidence type="ECO:0000313" key="25">
    <source>
        <dbReference type="Proteomes" id="UP000594632"/>
    </source>
</evidence>
<evidence type="ECO:0000313" key="5">
    <source>
        <dbReference type="EMBL" id="AKA75937.1"/>
    </source>
</evidence>
<keyword evidence="1" id="KW-0645">Protease</keyword>
<accession>A0A0E3KAV3</accession>
<dbReference type="GeneID" id="44128826"/>
<evidence type="ECO:0000313" key="15">
    <source>
        <dbReference type="Proteomes" id="UP000033057"/>
    </source>
</evidence>
<dbReference type="EMBL" id="CP011057">
    <property type="protein sequence ID" value="AKA78630.1"/>
    <property type="molecule type" value="Genomic_DNA"/>
</dbReference>
<dbReference type="KEGG" id="ssol:SULB_0885"/>
<gene>
    <name evidence="14" type="ORF">HFC64_10785</name>
    <name evidence="6" type="ORF">SULA_0883</name>
    <name evidence="4" type="ORF">SULB_0885</name>
    <name evidence="5" type="ORF">SULC_0884</name>
    <name evidence="7" type="ORF">SULG_04310</name>
    <name evidence="8" type="ORF">SULH_04310</name>
    <name evidence="9" type="ORF">SULI_04310</name>
    <name evidence="10" type="ORF">SULM_04310</name>
    <name evidence="11" type="ORF">SULN_04310</name>
    <name evidence="12" type="ORF">SULO_04320</name>
    <name evidence="13" type="ORF">SULZ_04555</name>
</gene>
<dbReference type="InterPro" id="IPR001333">
    <property type="entry name" value="Peptidase_M32_Taq"/>
</dbReference>
<dbReference type="Proteomes" id="UP000273194">
    <property type="component" value="Chromosome"/>
</dbReference>
<dbReference type="PROSITE" id="PS52034">
    <property type="entry name" value="PEPTIDASE_M32"/>
    <property type="match status" value="1"/>
</dbReference>
<evidence type="ECO:0000313" key="14">
    <source>
        <dbReference type="EMBL" id="QPG50215.1"/>
    </source>
</evidence>
<evidence type="ECO:0000313" key="12">
    <source>
        <dbReference type="EMBL" id="AZF80783.1"/>
    </source>
</evidence>
<dbReference type="EC" id="3.4.17.19" evidence="1"/>
<dbReference type="Proteomes" id="UP000269431">
    <property type="component" value="Chromosome"/>
</dbReference>
<evidence type="ECO:0000313" key="4">
    <source>
        <dbReference type="EMBL" id="AKA73238.1"/>
    </source>
</evidence>
<reference evidence="15 16" key="1">
    <citation type="journal article" date="2015" name="Genome Announc.">
        <title>Complete Genome Sequence of Sulfolobus solfataricus Strain 98/2 and Evolved Derivatives.</title>
        <authorList>
            <person name="McCarthy S."/>
            <person name="Gradnigo J."/>
            <person name="Johnson T."/>
            <person name="Payne S."/>
            <person name="Lipzen A."/>
            <person name="Martin J."/>
            <person name="Schackwitz W."/>
            <person name="Moriyama E."/>
            <person name="Blum P."/>
        </authorList>
    </citation>
    <scope>NUCLEOTIDE SEQUENCE [LARGE SCALE GENOMIC DNA]</scope>
    <source>
        <strain evidence="15">98/2 SULC</strain>
        <strain evidence="4">SARC-B</strain>
        <strain evidence="5">SARC-C</strain>
        <strain evidence="6 17">SULA</strain>
        <strain evidence="16">SULB</strain>
    </source>
</reference>
<dbReference type="EMBL" id="CP033236">
    <property type="protein sequence ID" value="AZF70325.1"/>
    <property type="molecule type" value="Genomic_DNA"/>
</dbReference>
<dbReference type="Pfam" id="PF02074">
    <property type="entry name" value="Peptidase_M32"/>
    <property type="match status" value="1"/>
</dbReference>
<dbReference type="KEGG" id="ssoa:SULA_0883"/>
<dbReference type="PIRSF" id="PIRSF006615">
    <property type="entry name" value="Zn_crbxpep_Taq"/>
    <property type="match status" value="1"/>
</dbReference>
<reference evidence="5" key="3">
    <citation type="submission" date="2018-10" db="EMBL/GenBank/DDBJ databases">
        <authorList>
            <person name="McCarthy S."/>
            <person name="Gradnigo J."/>
            <person name="Johnson T."/>
            <person name="Payne S."/>
            <person name="Lipzen A."/>
            <person name="Schackwitz W."/>
            <person name="Martin J."/>
            <person name="Moriyama E."/>
            <person name="Blum P."/>
        </authorList>
    </citation>
    <scope>NUCLEOTIDE SEQUENCE</scope>
    <source>
        <strain evidence="4">SARC-B</strain>
        <strain evidence="5">SARC-C</strain>
        <strain evidence="6">SULA</strain>
    </source>
</reference>
<evidence type="ECO:0000256" key="3">
    <source>
        <dbReference type="PIRSR" id="PIRSR006615-2"/>
    </source>
</evidence>
<evidence type="ECO:0000313" key="16">
    <source>
        <dbReference type="Proteomes" id="UP000033085"/>
    </source>
</evidence>
<dbReference type="Proteomes" id="UP000273443">
    <property type="component" value="Chromosome"/>
</dbReference>
<evidence type="ECO:0000313" key="11">
    <source>
        <dbReference type="EMBL" id="AZF78177.1"/>
    </source>
</evidence>
<dbReference type="PATRIC" id="fig|2287.6.peg.935"/>
<dbReference type="Proteomes" id="UP000033085">
    <property type="component" value="Chromosome"/>
</dbReference>
<dbReference type="GO" id="GO:0006508">
    <property type="term" value="P:proteolysis"/>
    <property type="evidence" value="ECO:0007669"/>
    <property type="project" value="UniProtKB-UniRule"/>
</dbReference>
<name>A0A0E3KAV3_SACSO</name>
<comment type="cofactor">
    <cofactor evidence="2">
        <name>Zn(2+)</name>
        <dbReference type="ChEBI" id="CHEBI:29105"/>
    </cofactor>
    <text evidence="2">Binds 1 zinc ion per subunit.</text>
</comment>
<dbReference type="EMBL" id="CP011055">
    <property type="protein sequence ID" value="AKA73238.1"/>
    <property type="molecule type" value="Genomic_DNA"/>
</dbReference>
<evidence type="ECO:0000256" key="2">
    <source>
        <dbReference type="PIRSR" id="PIRSR006615-1"/>
    </source>
</evidence>
<dbReference type="EMBL" id="CP033235">
    <property type="protein sequence ID" value="AZF67705.1"/>
    <property type="molecule type" value="Genomic_DNA"/>
</dbReference>
<dbReference type="Proteomes" id="UP000275843">
    <property type="component" value="Chromosome"/>
</dbReference>
<dbReference type="CDD" id="cd06460">
    <property type="entry name" value="M32_Taq"/>
    <property type="match status" value="1"/>
</dbReference>
<evidence type="ECO:0000313" key="6">
    <source>
        <dbReference type="EMBL" id="AKA78630.1"/>
    </source>
</evidence>
<dbReference type="SUPFAM" id="SSF55486">
    <property type="entry name" value="Metalloproteases ('zincins'), catalytic domain"/>
    <property type="match status" value="1"/>
</dbReference>
<dbReference type="GeneID" id="1453127"/>
<dbReference type="EMBL" id="CP011056">
    <property type="protein sequence ID" value="AKA75937.1"/>
    <property type="molecule type" value="Genomic_DNA"/>
</dbReference>
<dbReference type="Proteomes" id="UP000033106">
    <property type="component" value="Chromosome"/>
</dbReference>
<sequence length="467" mass="54841">MYEDIWAIEHAISLLDWDIQTYMPQSGIKARGEALARLSNLRRKLLLGIRGEIEKLEPKNDIEKGLKRVLEREYKYYDAVPEELDMKLHRITSEATVVWRNAKAKGDFNAFKPYLEQILEIKREIAHKLGYKDHPYSALLDRYEEGFTVTDAERVFNELLPGLSKILNKIDDKFTRKYHFEDEKYDVFQMSKTIEAIAYEVLKMPKDRFRIDVSPHPFTVSMSRNDVRITVRYEGYDFKRVLYSLVHESGHAIYELQIDPSLEYSPLANAPSMGLHESQSRFWENVVGRSYGFIKTIYPLLNVKDSIDDVYYYVNGVKRQPIRVDADEVTYNFHIAIRYEIEKRAIEGSLEASEFPSLFNDLMDKYLNIRPKNDGEGVLQDVHWSQGSFGYFPTYTLGNVIAGMVYYHMKSERGFDISNIEGIKNWLRERIHKYGSIYSPKELQMRSFGEAYNPSRLLDYMREKYNA</sequence>
<dbReference type="Proteomes" id="UP000282269">
    <property type="component" value="Chromosome"/>
</dbReference>
<evidence type="ECO:0000313" key="23">
    <source>
        <dbReference type="Proteomes" id="UP000278715"/>
    </source>
</evidence>
<dbReference type="Gene3D" id="1.10.1370.30">
    <property type="match status" value="1"/>
</dbReference>
<dbReference type="EMBL" id="CP050869">
    <property type="protein sequence ID" value="QPG50215.1"/>
    <property type="molecule type" value="Genomic_DNA"/>
</dbReference>
<comment type="catalytic activity">
    <reaction evidence="1">
        <text>Release of a C-terminal amino acid with broad specificity, except for -Pro.</text>
        <dbReference type="EC" id="3.4.17.19"/>
    </reaction>
</comment>
<reference evidence="18 19" key="2">
    <citation type="journal article" date="2018" name="Proc. Natl. Acad. Sci. U.S.A.">
        <title>Nonmutational mechanism of inheritance in the Archaeon Sulfolobus solfataricus.</title>
        <authorList>
            <person name="Payne S."/>
            <person name="McCarthy S."/>
            <person name="Johnson T."/>
            <person name="North E."/>
            <person name="Blum P."/>
        </authorList>
    </citation>
    <scope>NUCLEOTIDE SEQUENCE [LARGE SCALE GENOMIC DNA]</scope>
    <source>
        <strain evidence="8 18">SARC-H</strain>
        <strain evidence="9 22">SARC-I</strain>
        <strain evidence="11 23">SARC-N</strain>
        <strain evidence="12 24">SARC-O</strain>
        <strain evidence="13 19">SUL120</strain>
        <strain evidence="7 20">SULG</strain>
        <strain evidence="10 21">SULM</strain>
    </source>
</reference>
<dbReference type="Proteomes" id="UP000278715">
    <property type="component" value="Chromosome"/>
</dbReference>
<keyword evidence="1" id="KW-0482">Metalloprotease</keyword>
<dbReference type="EMBL" id="CP033240">
    <property type="protein sequence ID" value="AZF80783.1"/>
    <property type="molecule type" value="Genomic_DNA"/>
</dbReference>
<dbReference type="PRINTS" id="PR00998">
    <property type="entry name" value="CRBOXYPTASET"/>
</dbReference>
<feature type="binding site" evidence="2">
    <location>
        <position position="247"/>
    </location>
    <ligand>
        <name>Zn(2+)</name>
        <dbReference type="ChEBI" id="CHEBI:29105"/>
        <note>catalytic</note>
    </ligand>
</feature>
<proteinExistence type="inferred from homology"/>
<feature type="binding site" evidence="2">
    <location>
        <position position="251"/>
    </location>
    <ligand>
        <name>Zn(2+)</name>
        <dbReference type="ChEBI" id="CHEBI:29105"/>
        <note>catalytic</note>
    </ligand>
</feature>
<dbReference type="EMBL" id="CP033241">
    <property type="protein sequence ID" value="AZF83422.1"/>
    <property type="molecule type" value="Genomic_DNA"/>
</dbReference>
<dbReference type="AlphaFoldDB" id="A0A0E3KAV3"/>
<feature type="binding site" evidence="2">
    <location>
        <position position="277"/>
    </location>
    <ligand>
        <name>Zn(2+)</name>
        <dbReference type="ChEBI" id="CHEBI:29105"/>
        <note>catalytic</note>
    </ligand>
</feature>
<evidence type="ECO:0000313" key="13">
    <source>
        <dbReference type="EMBL" id="AZF83422.1"/>
    </source>
</evidence>
<evidence type="ECO:0000313" key="20">
    <source>
        <dbReference type="Proteomes" id="UP000273194"/>
    </source>
</evidence>
<evidence type="ECO:0000313" key="17">
    <source>
        <dbReference type="Proteomes" id="UP000033106"/>
    </source>
</evidence>
<dbReference type="PANTHER" id="PTHR34217:SF1">
    <property type="entry name" value="CARBOXYPEPTIDASE 1"/>
    <property type="match status" value="1"/>
</dbReference>
<evidence type="ECO:0000313" key="19">
    <source>
        <dbReference type="Proteomes" id="UP000269431"/>
    </source>
</evidence>
<dbReference type="RefSeq" id="WP_009990926.1">
    <property type="nucleotide sequence ID" value="NZ_CP011055.2"/>
</dbReference>
<evidence type="ECO:0000313" key="24">
    <source>
        <dbReference type="Proteomes" id="UP000282269"/>
    </source>
</evidence>
<evidence type="ECO:0000313" key="22">
    <source>
        <dbReference type="Proteomes" id="UP000275843"/>
    </source>
</evidence>
<protein>
    <recommendedName>
        <fullName evidence="1">Metal-dependent carboxypeptidase</fullName>
        <ecNumber evidence="1">3.4.17.19</ecNumber>
    </recommendedName>
</protein>
<dbReference type="Proteomes" id="UP000594632">
    <property type="component" value="Chromosome"/>
</dbReference>
<evidence type="ECO:0000313" key="21">
    <source>
        <dbReference type="Proteomes" id="UP000273443"/>
    </source>
</evidence>
<keyword evidence="1 5" id="KW-0121">Carboxypeptidase</keyword>
<keyword evidence="1 2" id="KW-0479">Metal-binding</keyword>
<feature type="active site" description="Proton donor/acceptor" evidence="3">
    <location>
        <position position="248"/>
    </location>
</feature>
<evidence type="ECO:0000313" key="18">
    <source>
        <dbReference type="Proteomes" id="UP000267993"/>
    </source>
</evidence>
<evidence type="ECO:0000313" key="7">
    <source>
        <dbReference type="EMBL" id="AZF67705.1"/>
    </source>
</evidence>
<evidence type="ECO:0000313" key="9">
    <source>
        <dbReference type="EMBL" id="AZF72945.1"/>
    </source>
</evidence>
<dbReference type="Proteomes" id="UP000267993">
    <property type="component" value="Chromosome"/>
</dbReference>
<evidence type="ECO:0000313" key="8">
    <source>
        <dbReference type="EMBL" id="AZF70325.1"/>
    </source>
</evidence>
<dbReference type="OMA" id="IHWSHGS"/>
<dbReference type="GO" id="GO:0046872">
    <property type="term" value="F:metal ion binding"/>
    <property type="evidence" value="ECO:0007669"/>
    <property type="project" value="UniProtKB-KW"/>
</dbReference>
<organism evidence="5 15">
    <name type="scientific">Saccharolobus solfataricus</name>
    <name type="common">Sulfolobus solfataricus</name>
    <dbReference type="NCBI Taxonomy" id="2287"/>
    <lineage>
        <taxon>Archaea</taxon>
        <taxon>Thermoproteota</taxon>
        <taxon>Thermoprotei</taxon>
        <taxon>Sulfolobales</taxon>
        <taxon>Sulfolobaceae</taxon>
        <taxon>Saccharolobus</taxon>
    </lineage>
</organism>
<dbReference type="PANTHER" id="PTHR34217">
    <property type="entry name" value="METAL-DEPENDENT CARBOXYPEPTIDASE"/>
    <property type="match status" value="1"/>
</dbReference>